<proteinExistence type="predicted"/>
<organism evidence="1">
    <name type="scientific">marine metagenome</name>
    <dbReference type="NCBI Taxonomy" id="408172"/>
    <lineage>
        <taxon>unclassified sequences</taxon>
        <taxon>metagenomes</taxon>
        <taxon>ecological metagenomes</taxon>
    </lineage>
</organism>
<gene>
    <name evidence="1" type="ORF">METZ01_LOCUS385997</name>
</gene>
<feature type="non-terminal residue" evidence="1">
    <location>
        <position position="1"/>
    </location>
</feature>
<feature type="non-terminal residue" evidence="1">
    <location>
        <position position="196"/>
    </location>
</feature>
<dbReference type="EMBL" id="UINC01143933">
    <property type="protein sequence ID" value="SVD33143.1"/>
    <property type="molecule type" value="Genomic_DNA"/>
</dbReference>
<name>A0A382UFU7_9ZZZZ</name>
<protein>
    <submittedName>
        <fullName evidence="1">Uncharacterized protein</fullName>
    </submittedName>
</protein>
<accession>A0A382UFU7</accession>
<dbReference type="AlphaFoldDB" id="A0A382UFU7"/>
<evidence type="ECO:0000313" key="1">
    <source>
        <dbReference type="EMBL" id="SVD33143.1"/>
    </source>
</evidence>
<reference evidence="1" key="1">
    <citation type="submission" date="2018-05" db="EMBL/GenBank/DDBJ databases">
        <authorList>
            <person name="Lanie J.A."/>
            <person name="Ng W.-L."/>
            <person name="Kazmierczak K.M."/>
            <person name="Andrzejewski T.M."/>
            <person name="Davidsen T.M."/>
            <person name="Wayne K.J."/>
            <person name="Tettelin H."/>
            <person name="Glass J.I."/>
            <person name="Rusch D."/>
            <person name="Podicherti R."/>
            <person name="Tsui H.-C.T."/>
            <person name="Winkler M.E."/>
        </authorList>
    </citation>
    <scope>NUCLEOTIDE SEQUENCE</scope>
</reference>
<sequence>VTQAIDFARSFLWWRIDTSKLPLGTVTLPPPYPTNNARMPLDCLCTVREGTRHRRFALGDSCKTEAVGAERDIWPQPNSDFIQVLSDDGEAIGIKTYEIAGKQIPFHPPELGMQPERQVVRTADVYEFARIDLTHAEAESLDRAGSAQAVLDNRIMVARTQYTDGPYEITIEYPVKTVNANDDEGFTQPDTGPVLV</sequence>